<dbReference type="GO" id="GO:0046872">
    <property type="term" value="F:metal ion binding"/>
    <property type="evidence" value="ECO:0007669"/>
    <property type="project" value="UniProtKB-KW"/>
</dbReference>
<evidence type="ECO:0000259" key="3">
    <source>
        <dbReference type="Pfam" id="PF13359"/>
    </source>
</evidence>
<evidence type="ECO:0000256" key="2">
    <source>
        <dbReference type="ARBA" id="ARBA00022723"/>
    </source>
</evidence>
<dbReference type="Pfam" id="PF13359">
    <property type="entry name" value="DDE_Tnp_4"/>
    <property type="match status" value="1"/>
</dbReference>
<protein>
    <recommendedName>
        <fullName evidence="3">DDE Tnp4 domain-containing protein</fullName>
    </recommendedName>
</protein>
<evidence type="ECO:0000313" key="4">
    <source>
        <dbReference type="EMBL" id="KAG6942246.1"/>
    </source>
</evidence>
<evidence type="ECO:0000256" key="1">
    <source>
        <dbReference type="ARBA" id="ARBA00001968"/>
    </source>
</evidence>
<dbReference type="InterPro" id="IPR027806">
    <property type="entry name" value="HARBI1_dom"/>
</dbReference>
<sequence length="119" mass="13576">MIPYCEREEGGVLSRQQKKFNFLHSSTRMPVESTFGIWKGRFRMLQCVLSQETPRCAAQVVVATIVLHNLMTKYRDPANIALYVEAEDDDDFSFDDTVPITQREIGITKRNAISSLICS</sequence>
<comment type="caution">
    <text evidence="4">The sequence shown here is derived from an EMBL/GenBank/DDBJ whole genome shotgun (WGS) entry which is preliminary data.</text>
</comment>
<keyword evidence="5" id="KW-1185">Reference proteome</keyword>
<gene>
    <name evidence="4" type="ORF">JG688_00018236</name>
</gene>
<evidence type="ECO:0000313" key="5">
    <source>
        <dbReference type="Proteomes" id="UP000709295"/>
    </source>
</evidence>
<comment type="cofactor">
    <cofactor evidence="1">
        <name>a divalent metal cation</name>
        <dbReference type="ChEBI" id="CHEBI:60240"/>
    </cofactor>
</comment>
<proteinExistence type="predicted"/>
<feature type="domain" description="DDE Tnp4" evidence="3">
    <location>
        <begin position="1"/>
        <end position="69"/>
    </location>
</feature>
<keyword evidence="2" id="KW-0479">Metal-binding</keyword>
<dbReference type="Proteomes" id="UP000709295">
    <property type="component" value="Unassembled WGS sequence"/>
</dbReference>
<accession>A0A8J5MB91</accession>
<organism evidence="4 5">
    <name type="scientific">Phytophthora aleatoria</name>
    <dbReference type="NCBI Taxonomy" id="2496075"/>
    <lineage>
        <taxon>Eukaryota</taxon>
        <taxon>Sar</taxon>
        <taxon>Stramenopiles</taxon>
        <taxon>Oomycota</taxon>
        <taxon>Peronosporomycetes</taxon>
        <taxon>Peronosporales</taxon>
        <taxon>Peronosporaceae</taxon>
        <taxon>Phytophthora</taxon>
    </lineage>
</organism>
<dbReference type="AlphaFoldDB" id="A0A8J5MB91"/>
<reference evidence="4" key="1">
    <citation type="submission" date="2021-01" db="EMBL/GenBank/DDBJ databases">
        <title>Phytophthora aleatoria, a newly-described species from Pinus radiata is distinct from Phytophthora cactorum isolates based on comparative genomics.</title>
        <authorList>
            <person name="Mcdougal R."/>
            <person name="Panda P."/>
            <person name="Williams N."/>
            <person name="Studholme D.J."/>
        </authorList>
    </citation>
    <scope>NUCLEOTIDE SEQUENCE</scope>
    <source>
        <strain evidence="4">NZFS 4037</strain>
    </source>
</reference>
<dbReference type="EMBL" id="JAENGY010003196">
    <property type="protein sequence ID" value="KAG6942246.1"/>
    <property type="molecule type" value="Genomic_DNA"/>
</dbReference>
<name>A0A8J5MB91_9STRA</name>